<dbReference type="Gene3D" id="4.10.365.10">
    <property type="entry name" value="p27"/>
    <property type="match status" value="1"/>
</dbReference>
<sequence>MGKYMRKAKITREVAVMDLSLSHSHSHHHQSSLGVRTRARTLALQRLQQTPTPTTTVVGTPAATTTTNSNSDTSYLQLRSRRLEKPPLGRKQQIPKESCKQISISSNPNPNSNSRIEIEVNSVSVAGSVEKKEEGFEKNVETATAEVICDDEASFGENCLEIDEGRERGTRETTPCSLIRDSDTVLTPGSTTRPTSSTAANRRMQNVLRRNFPTTREMDEFFAGAEQQQQRVFKEKYNFDPVNESPLPGPYEWERVDP</sequence>
<dbReference type="Pfam" id="PF02234">
    <property type="entry name" value="CDI"/>
    <property type="match status" value="1"/>
</dbReference>
<evidence type="ECO:0000256" key="2">
    <source>
        <dbReference type="ARBA" id="ARBA00023013"/>
    </source>
</evidence>
<evidence type="ECO:0000259" key="4">
    <source>
        <dbReference type="Pfam" id="PF02234"/>
    </source>
</evidence>
<evidence type="ECO:0000256" key="3">
    <source>
        <dbReference type="SAM" id="MobiDB-lite"/>
    </source>
</evidence>
<dbReference type="InterPro" id="IPR003175">
    <property type="entry name" value="CDI_dom"/>
</dbReference>
<comment type="caution">
    <text evidence="5">The sequence shown here is derived from an EMBL/GenBank/DDBJ whole genome shotgun (WGS) entry which is preliminary data.</text>
</comment>
<feature type="compositionally biased region" description="Polar residues" evidence="3">
    <location>
        <begin position="68"/>
        <end position="77"/>
    </location>
</feature>
<dbReference type="AlphaFoldDB" id="A0A7J7P9C5"/>
<keyword evidence="6" id="KW-1185">Reference proteome</keyword>
<dbReference type="InterPro" id="IPR044898">
    <property type="entry name" value="CDI_dom_sf"/>
</dbReference>
<dbReference type="InterPro" id="IPR044275">
    <property type="entry name" value="KRP"/>
</dbReference>
<gene>
    <name evidence="5" type="ORF">GIB67_036253</name>
</gene>
<dbReference type="GO" id="GO:0051726">
    <property type="term" value="P:regulation of cell cycle"/>
    <property type="evidence" value="ECO:0007669"/>
    <property type="project" value="InterPro"/>
</dbReference>
<feature type="region of interest" description="Disordered" evidence="3">
    <location>
        <begin position="239"/>
        <end position="258"/>
    </location>
</feature>
<comment type="similarity">
    <text evidence="1">Belongs to the CDI family. ICK/KRP subfamily.</text>
</comment>
<reference evidence="5 6" key="1">
    <citation type="journal article" date="2020" name="IScience">
        <title>Genome Sequencing of the Endangered Kingdonia uniflora (Circaeasteraceae, Ranunculales) Reveals Potential Mechanisms of Evolutionary Specialization.</title>
        <authorList>
            <person name="Sun Y."/>
            <person name="Deng T."/>
            <person name="Zhang A."/>
            <person name="Moore M.J."/>
            <person name="Landis J.B."/>
            <person name="Lin N."/>
            <person name="Zhang H."/>
            <person name="Zhang X."/>
            <person name="Huang J."/>
            <person name="Zhang X."/>
            <person name="Sun H."/>
            <person name="Wang H."/>
        </authorList>
    </citation>
    <scope>NUCLEOTIDE SEQUENCE [LARGE SCALE GENOMIC DNA]</scope>
    <source>
        <strain evidence="5">TB1705</strain>
        <tissue evidence="5">Leaf</tissue>
    </source>
</reference>
<dbReference type="PANTHER" id="PTHR46776">
    <property type="entry name" value="CYCLIN-DEPENDENT KINASE INHIBITOR 4-RELATED"/>
    <property type="match status" value="1"/>
</dbReference>
<dbReference type="OrthoDB" id="6373236at2759"/>
<evidence type="ECO:0000313" key="5">
    <source>
        <dbReference type="EMBL" id="KAF6175788.1"/>
    </source>
</evidence>
<evidence type="ECO:0000313" key="6">
    <source>
        <dbReference type="Proteomes" id="UP000541444"/>
    </source>
</evidence>
<name>A0A7J7P9C5_9MAGN</name>
<feature type="compositionally biased region" description="Low complexity" evidence="3">
    <location>
        <begin position="46"/>
        <end position="67"/>
    </location>
</feature>
<dbReference type="GO" id="GO:0005634">
    <property type="term" value="C:nucleus"/>
    <property type="evidence" value="ECO:0007669"/>
    <property type="project" value="InterPro"/>
</dbReference>
<feature type="compositionally biased region" description="Low complexity" evidence="3">
    <location>
        <begin position="102"/>
        <end position="114"/>
    </location>
</feature>
<feature type="domain" description="Cyclin-dependent kinase inhibitor" evidence="4">
    <location>
        <begin position="213"/>
        <end position="256"/>
    </location>
</feature>
<feature type="region of interest" description="Disordered" evidence="3">
    <location>
        <begin position="46"/>
        <end position="115"/>
    </location>
</feature>
<dbReference type="GO" id="GO:0004861">
    <property type="term" value="F:cyclin-dependent protein serine/threonine kinase inhibitor activity"/>
    <property type="evidence" value="ECO:0007669"/>
    <property type="project" value="InterPro"/>
</dbReference>
<evidence type="ECO:0000256" key="1">
    <source>
        <dbReference type="ARBA" id="ARBA00010274"/>
    </source>
</evidence>
<dbReference type="EMBL" id="JACGCM010000143">
    <property type="protein sequence ID" value="KAF6175788.1"/>
    <property type="molecule type" value="Genomic_DNA"/>
</dbReference>
<accession>A0A7J7P9C5</accession>
<organism evidence="5 6">
    <name type="scientific">Kingdonia uniflora</name>
    <dbReference type="NCBI Taxonomy" id="39325"/>
    <lineage>
        <taxon>Eukaryota</taxon>
        <taxon>Viridiplantae</taxon>
        <taxon>Streptophyta</taxon>
        <taxon>Embryophyta</taxon>
        <taxon>Tracheophyta</taxon>
        <taxon>Spermatophyta</taxon>
        <taxon>Magnoliopsida</taxon>
        <taxon>Ranunculales</taxon>
        <taxon>Circaeasteraceae</taxon>
        <taxon>Kingdonia</taxon>
    </lineage>
</organism>
<protein>
    <recommendedName>
        <fullName evidence="4">Cyclin-dependent kinase inhibitor domain-containing protein</fullName>
    </recommendedName>
</protein>
<keyword evidence="2" id="KW-0649">Protein kinase inhibitor</keyword>
<dbReference type="Proteomes" id="UP000541444">
    <property type="component" value="Unassembled WGS sequence"/>
</dbReference>
<dbReference type="PIRSF" id="PIRSF017811">
    <property type="entry name" value="CDK_inhib_pln"/>
    <property type="match status" value="1"/>
</dbReference>
<proteinExistence type="inferred from homology"/>